<dbReference type="AlphaFoldDB" id="A0A1B6FR67"/>
<organism evidence="1">
    <name type="scientific">Cuerna arida</name>
    <dbReference type="NCBI Taxonomy" id="1464854"/>
    <lineage>
        <taxon>Eukaryota</taxon>
        <taxon>Metazoa</taxon>
        <taxon>Ecdysozoa</taxon>
        <taxon>Arthropoda</taxon>
        <taxon>Hexapoda</taxon>
        <taxon>Insecta</taxon>
        <taxon>Pterygota</taxon>
        <taxon>Neoptera</taxon>
        <taxon>Paraneoptera</taxon>
        <taxon>Hemiptera</taxon>
        <taxon>Auchenorrhyncha</taxon>
        <taxon>Membracoidea</taxon>
        <taxon>Cicadellidae</taxon>
        <taxon>Cicadellinae</taxon>
        <taxon>Proconiini</taxon>
        <taxon>Cuerna</taxon>
    </lineage>
</organism>
<feature type="non-terminal residue" evidence="1">
    <location>
        <position position="1"/>
    </location>
</feature>
<protein>
    <submittedName>
        <fullName evidence="1">Uncharacterized protein</fullName>
    </submittedName>
</protein>
<accession>A0A1B6FR67</accession>
<evidence type="ECO:0000313" key="1">
    <source>
        <dbReference type="EMBL" id="JAS52631.1"/>
    </source>
</evidence>
<gene>
    <name evidence="1" type="ORF">g.48524</name>
</gene>
<proteinExistence type="predicted"/>
<reference evidence="1" key="1">
    <citation type="submission" date="2015-11" db="EMBL/GenBank/DDBJ databases">
        <title>De novo transcriptome assembly of four potential Pierce s Disease insect vectors from Arizona vineyards.</title>
        <authorList>
            <person name="Tassone E.E."/>
        </authorList>
    </citation>
    <scope>NUCLEOTIDE SEQUENCE</scope>
</reference>
<sequence length="216" mass="25239">NIDQMAEIRNKHLEKVKSLTKFDSPLNIKVKFIEHATLVHEQIERINNRKLIPKCQKFITVIEPKRSERHCLAKTTQSSSQKLYLETNIDEVEAIQENDHVVCKEDPVVECIRVHDPVQKAIDQMTENLNDLKMLTLNRQNRFGVKKCSNVQKEIEVITIEDTPKRTTELEKVRTPFAEIQSRIPVMKTRKNDIVKKKLVVDFDKNNENFENIVIA</sequence>
<feature type="non-terminal residue" evidence="1">
    <location>
        <position position="216"/>
    </location>
</feature>
<dbReference type="EMBL" id="GECZ01017138">
    <property type="protein sequence ID" value="JAS52631.1"/>
    <property type="molecule type" value="Transcribed_RNA"/>
</dbReference>
<name>A0A1B6FR67_9HEMI</name>